<dbReference type="Proteomes" id="UP000004348">
    <property type="component" value="Chromosome"/>
</dbReference>
<protein>
    <submittedName>
        <fullName evidence="1">Uncharacterized protein</fullName>
    </submittedName>
</protein>
<sequence>MVDEISVQKNNEDHISICDIMKGNTSEIIRKHESQIPLMLENYSNLYSEFLRIFDSIYGTCYINEKEFFDKLNIDQKLLKQLKDNSEYIKNQYLENIVIGTQFFDEQIKMRISAMHSFENFVRILMDSYSKSL</sequence>
<comment type="caution">
    <text evidence="1">The sequence shown here is derived from an EMBL/GenBank/DDBJ whole genome shotgun (WGS) entry which is preliminary data.</text>
</comment>
<name>F3KMI9_9ARCH</name>
<accession>F3KMI9</accession>
<gene>
    <name evidence="1" type="ORF">Nlim_1739</name>
</gene>
<evidence type="ECO:0000313" key="1">
    <source>
        <dbReference type="EMBL" id="EGG41447.1"/>
    </source>
</evidence>
<proteinExistence type="predicted"/>
<dbReference type="EMBL" id="AEGP01000063">
    <property type="protein sequence ID" value="EGG41447.1"/>
    <property type="molecule type" value="Genomic_DNA"/>
</dbReference>
<dbReference type="HOGENOM" id="CLU_1891323_0_0_2"/>
<dbReference type="STRING" id="886738.Nlim_1739"/>
<reference evidence="1" key="1">
    <citation type="journal article" date="2011" name="PLoS ONE">
        <title>Genome of a low-salinity ammonia-oxidizing archaeon determined by single-cell and metagenomic analysis.</title>
        <authorList>
            <person name="Blainey P.C."/>
            <person name="Mosier A.C."/>
            <person name="Potanina A."/>
            <person name="Francis C.A."/>
            <person name="Quake S.R."/>
        </authorList>
    </citation>
    <scope>NUCLEOTIDE SEQUENCE [LARGE SCALE GENOMIC DNA]</scope>
    <source>
        <strain evidence="1">SFB1</strain>
    </source>
</reference>
<dbReference type="AlphaFoldDB" id="F3KMI9"/>
<organism evidence="1">
    <name type="scientific">Candidatus Nitrosarchaeum limnium SFB1</name>
    <dbReference type="NCBI Taxonomy" id="886738"/>
    <lineage>
        <taxon>Archaea</taxon>
        <taxon>Nitrososphaerota</taxon>
        <taxon>Nitrososphaeria</taxon>
        <taxon>Nitrosopumilales</taxon>
        <taxon>Nitrosopumilaceae</taxon>
        <taxon>Nitrosarchaeum</taxon>
    </lineage>
</organism>